<evidence type="ECO:0000313" key="5">
    <source>
        <dbReference type="EMBL" id="SMF72384.1"/>
    </source>
</evidence>
<protein>
    <submittedName>
        <fullName evidence="5">Transcriptional regulator, AraC family with amidase-like domain</fullName>
    </submittedName>
</protein>
<evidence type="ECO:0000256" key="1">
    <source>
        <dbReference type="ARBA" id="ARBA00023015"/>
    </source>
</evidence>
<keyword evidence="6" id="KW-1185">Reference proteome</keyword>
<dbReference type="SUPFAM" id="SSF46689">
    <property type="entry name" value="Homeodomain-like"/>
    <property type="match status" value="2"/>
</dbReference>
<keyword evidence="3" id="KW-0804">Transcription</keyword>
<dbReference type="GO" id="GO:0003700">
    <property type="term" value="F:DNA-binding transcription factor activity"/>
    <property type="evidence" value="ECO:0007669"/>
    <property type="project" value="InterPro"/>
</dbReference>
<dbReference type="PANTHER" id="PTHR43130:SF11">
    <property type="entry name" value="TRANSCRIPTIONAL REGULATORY PROTEIN"/>
    <property type="match status" value="1"/>
</dbReference>
<dbReference type="InterPro" id="IPR002818">
    <property type="entry name" value="DJ-1/PfpI"/>
</dbReference>
<dbReference type="InterPro" id="IPR018060">
    <property type="entry name" value="HTH_AraC"/>
</dbReference>
<dbReference type="Gene3D" id="3.40.50.880">
    <property type="match status" value="1"/>
</dbReference>
<dbReference type="InterPro" id="IPR029062">
    <property type="entry name" value="Class_I_gatase-like"/>
</dbReference>
<dbReference type="Gene3D" id="1.10.10.60">
    <property type="entry name" value="Homeodomain-like"/>
    <property type="match status" value="2"/>
</dbReference>
<gene>
    <name evidence="5" type="ORF">SAMN05428998_13113</name>
</gene>
<keyword evidence="1" id="KW-0805">Transcription regulation</keyword>
<organism evidence="5 6">
    <name type="scientific">Tistlia consotensis USBA 355</name>
    <dbReference type="NCBI Taxonomy" id="560819"/>
    <lineage>
        <taxon>Bacteria</taxon>
        <taxon>Pseudomonadati</taxon>
        <taxon>Pseudomonadota</taxon>
        <taxon>Alphaproteobacteria</taxon>
        <taxon>Rhodospirillales</taxon>
        <taxon>Rhodovibrionaceae</taxon>
        <taxon>Tistlia</taxon>
    </lineage>
</organism>
<evidence type="ECO:0000256" key="2">
    <source>
        <dbReference type="ARBA" id="ARBA00023125"/>
    </source>
</evidence>
<evidence type="ECO:0000313" key="6">
    <source>
        <dbReference type="Proteomes" id="UP000192917"/>
    </source>
</evidence>
<dbReference type="RefSeq" id="WP_085125668.1">
    <property type="nucleotide sequence ID" value="NZ_FWZX01000031.1"/>
</dbReference>
<dbReference type="GO" id="GO:0043565">
    <property type="term" value="F:sequence-specific DNA binding"/>
    <property type="evidence" value="ECO:0007669"/>
    <property type="project" value="InterPro"/>
</dbReference>
<evidence type="ECO:0000259" key="4">
    <source>
        <dbReference type="PROSITE" id="PS01124"/>
    </source>
</evidence>
<dbReference type="Proteomes" id="UP000192917">
    <property type="component" value="Unassembled WGS sequence"/>
</dbReference>
<reference evidence="5 6" key="1">
    <citation type="submission" date="2017-04" db="EMBL/GenBank/DDBJ databases">
        <authorList>
            <person name="Afonso C.L."/>
            <person name="Miller P.J."/>
            <person name="Scott M.A."/>
            <person name="Spackman E."/>
            <person name="Goraichik I."/>
            <person name="Dimitrov K.M."/>
            <person name="Suarez D.L."/>
            <person name="Swayne D.E."/>
        </authorList>
    </citation>
    <scope>NUCLEOTIDE SEQUENCE [LARGE SCALE GENOMIC DNA]</scope>
    <source>
        <strain evidence="5 6">USBA 355</strain>
    </source>
</reference>
<feature type="domain" description="HTH araC/xylS-type" evidence="4">
    <location>
        <begin position="249"/>
        <end position="347"/>
    </location>
</feature>
<dbReference type="PRINTS" id="PR00032">
    <property type="entry name" value="HTHARAC"/>
</dbReference>
<dbReference type="CDD" id="cd03138">
    <property type="entry name" value="GATase1_AraC_2"/>
    <property type="match status" value="1"/>
</dbReference>
<sequence>MARKLDFAQGSGCAPRVFPPAGSDGAPLEVTVVLLEGGYASTAIGPIEVFHSAGLLWNQLQGDAAEPRFRVRSASLDGASVPSACALALTPSLALEEVRRSDIVIVAASGLDLDAQLARHAALLPWLRTHHARGAWILGICTGVTFLAESGLLDGRRATTHWAVAEELRQRYPAVAWCPEEFVTEDGRILCGGGVYSAIDLSLYLVERICGHEIALQCARSLLVSMPRSRQSGYAVLPLSRPHGDARIRAAEEYLQQHYDRELSTQVLAERVGLAPRTFIRRFKAATGQLPGAYGQALRVAAARELLEQGATSIQAVSSQVGYDDLAYFRALFKRHTGMTPADYRSRFGRLQLDRGELASG</sequence>
<dbReference type="PROSITE" id="PS00041">
    <property type="entry name" value="HTH_ARAC_FAMILY_1"/>
    <property type="match status" value="1"/>
</dbReference>
<accession>A0A1Y6CQY0</accession>
<proteinExistence type="predicted"/>
<keyword evidence="2" id="KW-0238">DNA-binding</keyword>
<dbReference type="EMBL" id="FWZX01000031">
    <property type="protein sequence ID" value="SMF72384.1"/>
    <property type="molecule type" value="Genomic_DNA"/>
</dbReference>
<dbReference type="PANTHER" id="PTHR43130">
    <property type="entry name" value="ARAC-FAMILY TRANSCRIPTIONAL REGULATOR"/>
    <property type="match status" value="1"/>
</dbReference>
<dbReference type="SMART" id="SM00342">
    <property type="entry name" value="HTH_ARAC"/>
    <property type="match status" value="1"/>
</dbReference>
<dbReference type="STRING" id="560819.SAMN05428998_13113"/>
<name>A0A1Y6CQY0_9PROT</name>
<dbReference type="InterPro" id="IPR009057">
    <property type="entry name" value="Homeodomain-like_sf"/>
</dbReference>
<dbReference type="InterPro" id="IPR020449">
    <property type="entry name" value="Tscrpt_reg_AraC-type_HTH"/>
</dbReference>
<dbReference type="InterPro" id="IPR018062">
    <property type="entry name" value="HTH_AraC-typ_CS"/>
</dbReference>
<dbReference type="InterPro" id="IPR052158">
    <property type="entry name" value="INH-QAR"/>
</dbReference>
<dbReference type="SUPFAM" id="SSF52317">
    <property type="entry name" value="Class I glutamine amidotransferase-like"/>
    <property type="match status" value="1"/>
</dbReference>
<dbReference type="Pfam" id="PF12833">
    <property type="entry name" value="HTH_18"/>
    <property type="match status" value="1"/>
</dbReference>
<dbReference type="PROSITE" id="PS01124">
    <property type="entry name" value="HTH_ARAC_FAMILY_2"/>
    <property type="match status" value="1"/>
</dbReference>
<dbReference type="AlphaFoldDB" id="A0A1Y6CQY0"/>
<evidence type="ECO:0000256" key="3">
    <source>
        <dbReference type="ARBA" id="ARBA00023163"/>
    </source>
</evidence>
<dbReference type="Pfam" id="PF01965">
    <property type="entry name" value="DJ-1_PfpI"/>
    <property type="match status" value="1"/>
</dbReference>